<name>A0AAI9TUV0_9PEZI</name>
<gene>
    <name evidence="2" type="ORF">CMEL01_10406</name>
</gene>
<protein>
    <submittedName>
        <fullName evidence="2">Uncharacterized protein</fullName>
    </submittedName>
</protein>
<evidence type="ECO:0000313" key="3">
    <source>
        <dbReference type="Proteomes" id="UP001239795"/>
    </source>
</evidence>
<evidence type="ECO:0000313" key="2">
    <source>
        <dbReference type="EMBL" id="KAK1446163.1"/>
    </source>
</evidence>
<sequence length="98" mass="10627">MGQAQTVWPVNPSVICLYPRPPLPTSKNPTRRLRTHGPTLGPTQPQEKDDFDVFSRSESALTASYTFVLPHVGIPEYGPSAQPLSSEHASGRDANAEA</sequence>
<evidence type="ECO:0000256" key="1">
    <source>
        <dbReference type="SAM" id="MobiDB-lite"/>
    </source>
</evidence>
<dbReference type="AlphaFoldDB" id="A0AAI9TUV0"/>
<organism evidence="2 3">
    <name type="scientific">Colletotrichum melonis</name>
    <dbReference type="NCBI Taxonomy" id="1209925"/>
    <lineage>
        <taxon>Eukaryota</taxon>
        <taxon>Fungi</taxon>
        <taxon>Dikarya</taxon>
        <taxon>Ascomycota</taxon>
        <taxon>Pezizomycotina</taxon>
        <taxon>Sordariomycetes</taxon>
        <taxon>Hypocreomycetidae</taxon>
        <taxon>Glomerellales</taxon>
        <taxon>Glomerellaceae</taxon>
        <taxon>Colletotrichum</taxon>
        <taxon>Colletotrichum acutatum species complex</taxon>
    </lineage>
</organism>
<accession>A0AAI9TUV0</accession>
<dbReference type="EMBL" id="MLGG01000090">
    <property type="protein sequence ID" value="KAK1446163.1"/>
    <property type="molecule type" value="Genomic_DNA"/>
</dbReference>
<feature type="region of interest" description="Disordered" evidence="1">
    <location>
        <begin position="19"/>
        <end position="48"/>
    </location>
</feature>
<comment type="caution">
    <text evidence="2">The sequence shown here is derived from an EMBL/GenBank/DDBJ whole genome shotgun (WGS) entry which is preliminary data.</text>
</comment>
<reference evidence="2 3" key="1">
    <citation type="submission" date="2016-10" db="EMBL/GenBank/DDBJ databases">
        <title>The genome sequence of Colletotrichum fioriniae PJ7.</title>
        <authorList>
            <person name="Baroncelli R."/>
        </authorList>
    </citation>
    <scope>NUCLEOTIDE SEQUENCE [LARGE SCALE GENOMIC DNA]</scope>
    <source>
        <strain evidence="2">Col 31</strain>
    </source>
</reference>
<feature type="region of interest" description="Disordered" evidence="1">
    <location>
        <begin position="77"/>
        <end position="98"/>
    </location>
</feature>
<keyword evidence="3" id="KW-1185">Reference proteome</keyword>
<feature type="compositionally biased region" description="Basic and acidic residues" evidence="1">
    <location>
        <begin position="89"/>
        <end position="98"/>
    </location>
</feature>
<dbReference type="Proteomes" id="UP001239795">
    <property type="component" value="Unassembled WGS sequence"/>
</dbReference>
<proteinExistence type="predicted"/>